<dbReference type="PANTHER" id="PTHR43832:SF1">
    <property type="entry name" value="S-ADENOSYL-L-METHIONINE-DEPENDENT METHYLTRANSFERASES SUPERFAMILY PROTEIN"/>
    <property type="match status" value="1"/>
</dbReference>
<accession>A0A090G313</accession>
<reference evidence="1 2" key="1">
    <citation type="submission" date="2014-08" db="EMBL/GenBank/DDBJ databases">
        <authorList>
            <person name="Moulin Lionel"/>
        </authorList>
    </citation>
    <scope>NUCLEOTIDE SEQUENCE [LARGE SCALE GENOMIC DNA]</scope>
</reference>
<evidence type="ECO:0000313" key="2">
    <source>
        <dbReference type="Proteomes" id="UP000046122"/>
    </source>
</evidence>
<dbReference type="FunFam" id="3.40.50.150:FF:000554">
    <property type="entry name" value="Cation-transporting ATPase"/>
    <property type="match status" value="1"/>
</dbReference>
<dbReference type="InterPro" id="IPR029063">
    <property type="entry name" value="SAM-dependent_MTases_sf"/>
</dbReference>
<dbReference type="Pfam" id="PF02353">
    <property type="entry name" value="CMAS"/>
    <property type="match status" value="1"/>
</dbReference>
<protein>
    <submittedName>
        <fullName evidence="1">Cyclopropane-fatty-acyl-phospholipid synthase</fullName>
    </submittedName>
</protein>
<dbReference type="PANTHER" id="PTHR43832">
    <property type="match status" value="1"/>
</dbReference>
<evidence type="ECO:0000313" key="1">
    <source>
        <dbReference type="EMBL" id="CDX55565.1"/>
    </source>
</evidence>
<gene>
    <name evidence="1" type="ORF">MPL3365_200139</name>
</gene>
<dbReference type="EMBL" id="CCNE01000013">
    <property type="protein sequence ID" value="CDX55565.1"/>
    <property type="molecule type" value="Genomic_DNA"/>
</dbReference>
<proteinExistence type="predicted"/>
<sequence length="344" mass="39357">MTVSLISTAIRVVERAPIPDTATRYGIGVLVGKTRRRLARAGAIEEKRFASDMVRYSIAEHTVAANEQHYELPPEFFALTLGPNRKYSCCLYPEGNEGLAEAEVAALEQTVEHAELCDGQAILELGCGWGSLTLFMAQRFPAARIVAVSNSAPQRLYIKREAAARGLRNVEVITADMNAFEPQGRFDRVVSVEMFEHMSNWRVLLARIRGWLEPEGRLFVHVFSHRRGPYRFDHRDDADWIAQHFFTGGIMPSHGLIGHFPDSFRVERDWRWSGVHYARTARQWLARFDENRSRIDEILADVYGPDAVLWRRRWRLFYLATEGLFSHADGKEWGVSHYLLRPAA</sequence>
<dbReference type="Proteomes" id="UP000046122">
    <property type="component" value="Unassembled WGS sequence"/>
</dbReference>
<name>A0A090G313_MESPL</name>
<dbReference type="AlphaFoldDB" id="A0A090G313"/>
<dbReference type="Gene3D" id="3.40.50.150">
    <property type="entry name" value="Vaccinia Virus protein VP39"/>
    <property type="match status" value="1"/>
</dbReference>
<dbReference type="CDD" id="cd02440">
    <property type="entry name" value="AdoMet_MTases"/>
    <property type="match status" value="1"/>
</dbReference>
<organism evidence="1 2">
    <name type="scientific">Mesorhizobium plurifarium</name>
    <dbReference type="NCBI Taxonomy" id="69974"/>
    <lineage>
        <taxon>Bacteria</taxon>
        <taxon>Pseudomonadati</taxon>
        <taxon>Pseudomonadota</taxon>
        <taxon>Alphaproteobacteria</taxon>
        <taxon>Hyphomicrobiales</taxon>
        <taxon>Phyllobacteriaceae</taxon>
        <taxon>Mesorhizobium</taxon>
    </lineage>
</organism>
<dbReference type="SUPFAM" id="SSF53335">
    <property type="entry name" value="S-adenosyl-L-methionine-dependent methyltransferases"/>
    <property type="match status" value="1"/>
</dbReference>